<evidence type="ECO:0000313" key="4">
    <source>
        <dbReference type="Proteomes" id="UP001499993"/>
    </source>
</evidence>
<evidence type="ECO:0000259" key="2">
    <source>
        <dbReference type="Pfam" id="PF10022"/>
    </source>
</evidence>
<dbReference type="PANTHER" id="PTHR35339:SF4">
    <property type="entry name" value="LINALOOL DEHYDRATASE_ISOMERASE DOMAIN-CONTAINING PROTEIN"/>
    <property type="match status" value="1"/>
</dbReference>
<dbReference type="EMBL" id="BAABIK010000018">
    <property type="protein sequence ID" value="GAA4946672.1"/>
    <property type="molecule type" value="Genomic_DNA"/>
</dbReference>
<accession>A0ABP9GLD1</accession>
<evidence type="ECO:0000313" key="3">
    <source>
        <dbReference type="EMBL" id="GAA4946672.1"/>
    </source>
</evidence>
<proteinExistence type="predicted"/>
<dbReference type="Proteomes" id="UP001499993">
    <property type="component" value="Unassembled WGS sequence"/>
</dbReference>
<keyword evidence="4" id="KW-1185">Reference proteome</keyword>
<organism evidence="3 4">
    <name type="scientific">Streptomonospora halophila</name>
    <dbReference type="NCBI Taxonomy" id="427369"/>
    <lineage>
        <taxon>Bacteria</taxon>
        <taxon>Bacillati</taxon>
        <taxon>Actinomycetota</taxon>
        <taxon>Actinomycetes</taxon>
        <taxon>Streptosporangiales</taxon>
        <taxon>Nocardiopsidaceae</taxon>
        <taxon>Streptomonospora</taxon>
    </lineage>
</organism>
<evidence type="ECO:0000256" key="1">
    <source>
        <dbReference type="SAM" id="MobiDB-lite"/>
    </source>
</evidence>
<reference evidence="4" key="1">
    <citation type="journal article" date="2019" name="Int. J. Syst. Evol. Microbiol.">
        <title>The Global Catalogue of Microorganisms (GCM) 10K type strain sequencing project: providing services to taxonomists for standard genome sequencing and annotation.</title>
        <authorList>
            <consortium name="The Broad Institute Genomics Platform"/>
            <consortium name="The Broad Institute Genome Sequencing Center for Infectious Disease"/>
            <person name="Wu L."/>
            <person name="Ma J."/>
        </authorList>
    </citation>
    <scope>NUCLEOTIDE SEQUENCE [LARGE SCALE GENOMIC DNA]</scope>
    <source>
        <strain evidence="4">JCM 18123</strain>
    </source>
</reference>
<dbReference type="InterPro" id="IPR049349">
    <property type="entry name" value="DUF2264_N"/>
</dbReference>
<dbReference type="RefSeq" id="WP_345557233.1">
    <property type="nucleotide sequence ID" value="NZ_BAABIK010000018.1"/>
</dbReference>
<dbReference type="PANTHER" id="PTHR35339">
    <property type="entry name" value="LINALOOL DEHYDRATASE_ISOMERASE DOMAIN-CONTAINING PROTEIN"/>
    <property type="match status" value="1"/>
</dbReference>
<gene>
    <name evidence="3" type="ORF">GCM10023224_32680</name>
</gene>
<dbReference type="InterPro" id="IPR016624">
    <property type="entry name" value="UCP014753"/>
</dbReference>
<protein>
    <submittedName>
        <fullName evidence="3">DUF2264 domain-containing protein</fullName>
    </submittedName>
</protein>
<feature type="region of interest" description="Disordered" evidence="1">
    <location>
        <begin position="480"/>
        <end position="504"/>
    </location>
</feature>
<comment type="caution">
    <text evidence="3">The sequence shown here is derived from an EMBL/GenBank/DDBJ whole genome shotgun (WGS) entry which is preliminary data.</text>
</comment>
<sequence length="633" mass="68035">MSAPAARLPPEDPDLSPYTGWTRAHWVAVAENLLLSVRPYASPRHARIDLPGPASSSGAASDGLEGFARTFLLAGFLVAGHGGEDPHGFLDWYRRGLAAGTDPDSAERWPRPDELGQAKVEAASVALVLMLTRPWLWDRMRRQERDRVLEWMSAVVGESYPPINWVWFQVMAEEFLRSAGGRWSRADIDAGLAVHAGLARADGWYSDGQERSYDYYCGWALHFYPLVWASLAAERPRAELVDGWRRDLSRFLDDYIGLIGADGSPVLQGRSLIYRMAAAAPLWVGAWSGATALAPGRIRRAASGILRHFHDNGALDGGLLSLGWHRAWPSMRQTYSGGGSPYWAAKGFFGLVLPPDHPVWTAREEPLPAEDGGLQRTVRAPGWIIGTDPGDGIARIVNHGTDHAREGDVLTDSPLYARLGYSSATVPPLVGGTRDAPLDNSVAVLDSSGAATHRTGFTALGVFHEGAVATAGSRWRAHWIDPSQDTGRDHGSGRPGTARPGPTLEVWSAVRGPDEVRLVRVGDEPAPDGRGWRLRVGGWPVLREHGPATSVEALTDHAGLVSGTEHLGDAGPLEGETAVPWVCADVAPGEVMACLVRLGAEAAAAPRPRVRIEAGGAVLTWPDGVEARVALHG</sequence>
<name>A0ABP9GLD1_9ACTN</name>
<dbReference type="Pfam" id="PF10022">
    <property type="entry name" value="DUF2264"/>
    <property type="match status" value="1"/>
</dbReference>
<feature type="domain" description="DUF2264" evidence="2">
    <location>
        <begin position="22"/>
        <end position="367"/>
    </location>
</feature>